<keyword evidence="3" id="KW-1185">Reference proteome</keyword>
<sequence>MMIMVLRLISSFLLPPLKLAVNGKRPEAFPLGRGPLPADVPCGSNGGIPDTNCISLEQ</sequence>
<name>A0A392VQV2_9FABA</name>
<comment type="caution">
    <text evidence="2">The sequence shown here is derived from an EMBL/GenBank/DDBJ whole genome shotgun (WGS) entry which is preliminary data.</text>
</comment>
<feature type="signal peptide" evidence="1">
    <location>
        <begin position="1"/>
        <end position="20"/>
    </location>
</feature>
<accession>A0A392VQV2</accession>
<organism evidence="2 3">
    <name type="scientific">Trifolium medium</name>
    <dbReference type="NCBI Taxonomy" id="97028"/>
    <lineage>
        <taxon>Eukaryota</taxon>
        <taxon>Viridiplantae</taxon>
        <taxon>Streptophyta</taxon>
        <taxon>Embryophyta</taxon>
        <taxon>Tracheophyta</taxon>
        <taxon>Spermatophyta</taxon>
        <taxon>Magnoliopsida</taxon>
        <taxon>eudicotyledons</taxon>
        <taxon>Gunneridae</taxon>
        <taxon>Pentapetalae</taxon>
        <taxon>rosids</taxon>
        <taxon>fabids</taxon>
        <taxon>Fabales</taxon>
        <taxon>Fabaceae</taxon>
        <taxon>Papilionoideae</taxon>
        <taxon>50 kb inversion clade</taxon>
        <taxon>NPAAA clade</taxon>
        <taxon>Hologalegina</taxon>
        <taxon>IRL clade</taxon>
        <taxon>Trifolieae</taxon>
        <taxon>Trifolium</taxon>
    </lineage>
</organism>
<dbReference type="Proteomes" id="UP000265520">
    <property type="component" value="Unassembled WGS sequence"/>
</dbReference>
<reference evidence="2 3" key="1">
    <citation type="journal article" date="2018" name="Front. Plant Sci.">
        <title>Red Clover (Trifolium pratense) and Zigzag Clover (T. medium) - A Picture of Genomic Similarities and Differences.</title>
        <authorList>
            <person name="Dluhosova J."/>
            <person name="Istvanek J."/>
            <person name="Nedelnik J."/>
            <person name="Repkova J."/>
        </authorList>
    </citation>
    <scope>NUCLEOTIDE SEQUENCE [LARGE SCALE GENOMIC DNA]</scope>
    <source>
        <strain evidence="3">cv. 10/8</strain>
        <tissue evidence="2">Leaf</tissue>
    </source>
</reference>
<feature type="chain" id="PRO_5017190098" evidence="1">
    <location>
        <begin position="21"/>
        <end position="58"/>
    </location>
</feature>
<keyword evidence="1" id="KW-0732">Signal</keyword>
<evidence type="ECO:0000256" key="1">
    <source>
        <dbReference type="SAM" id="SignalP"/>
    </source>
</evidence>
<evidence type="ECO:0000313" key="3">
    <source>
        <dbReference type="Proteomes" id="UP000265520"/>
    </source>
</evidence>
<proteinExistence type="predicted"/>
<protein>
    <submittedName>
        <fullName evidence="2">Uncharacterized protein</fullName>
    </submittedName>
</protein>
<dbReference type="AlphaFoldDB" id="A0A392VQV2"/>
<evidence type="ECO:0000313" key="2">
    <source>
        <dbReference type="EMBL" id="MCI90696.1"/>
    </source>
</evidence>
<dbReference type="EMBL" id="LXQA011251590">
    <property type="protein sequence ID" value="MCI90696.1"/>
    <property type="molecule type" value="Genomic_DNA"/>
</dbReference>